<dbReference type="InterPro" id="IPR011598">
    <property type="entry name" value="bHLH_dom"/>
</dbReference>
<evidence type="ECO:0000256" key="2">
    <source>
        <dbReference type="ARBA" id="ARBA00023015"/>
    </source>
</evidence>
<keyword evidence="2" id="KW-0805">Transcription regulation</keyword>
<feature type="compositionally biased region" description="Low complexity" evidence="6">
    <location>
        <begin position="395"/>
        <end position="412"/>
    </location>
</feature>
<dbReference type="PROSITE" id="PS50888">
    <property type="entry name" value="BHLH"/>
    <property type="match status" value="1"/>
</dbReference>
<dbReference type="PANTHER" id="PTHR11969">
    <property type="entry name" value="MAX DIMERIZATION, MAD"/>
    <property type="match status" value="1"/>
</dbReference>
<sequence>MPEADIHNYVETKGEQDPLVPETSRLGGMRWVQPGAHHLAHSDEAGVTAGHARLSSRPDGGDELINVSLADKIHSADHQQAQTSSVEQPAWGESPRDAYLGICVAMCLTAHDAIPCPRGSVTPSATDKTTSQDHVILDVEQTVSVGFDSSSSCQQKPETGLALHGLSTARGTCTSLAPSASIPRRRSCRVNLKVNRRGREALLERAARHGTARRHAGRAGGARAAQVVVEAGRVQALDRTVRFAAPQGRYAQLNTASIAQLLQAAEFIERREREAEHGYASTLPMPDEYSKKRSRGKKSQGNRSTHNELEKNRRAHLRHCLEKLKDMVPLGSEASRHTTLGLLTKARGFIKNLEEREKRHNQFKEQLKREHRYLQRKLEQMGTGMYRVRQERSISECSTSTNSSTSSTGSSRSSEESDEIDIVGGFASDSDDHSSVESLGSDGYGSNSHRSFSFSMDDSPYSEDL</sequence>
<dbReference type="GO" id="GO:0005634">
    <property type="term" value="C:nucleus"/>
    <property type="evidence" value="ECO:0007669"/>
    <property type="project" value="UniProtKB-SubCell"/>
</dbReference>
<keyword evidence="4" id="KW-0804">Transcription</keyword>
<feature type="region of interest" description="Disordered" evidence="6">
    <location>
        <begin position="384"/>
        <end position="465"/>
    </location>
</feature>
<dbReference type="GO" id="GO:0046983">
    <property type="term" value="F:protein dimerization activity"/>
    <property type="evidence" value="ECO:0007669"/>
    <property type="project" value="InterPro"/>
</dbReference>
<evidence type="ECO:0000259" key="7">
    <source>
        <dbReference type="PROSITE" id="PS50888"/>
    </source>
</evidence>
<dbReference type="Proteomes" id="UP000245119">
    <property type="component" value="Linkage Group LG5"/>
</dbReference>
<dbReference type="CDD" id="cd11401">
    <property type="entry name" value="bHLHzip_Mad"/>
    <property type="match status" value="1"/>
</dbReference>
<keyword evidence="3" id="KW-0238">DNA-binding</keyword>
<protein>
    <recommendedName>
        <fullName evidence="7">BHLH domain-containing protein</fullName>
    </recommendedName>
</protein>
<dbReference type="EMBL" id="PZQS01000005">
    <property type="protein sequence ID" value="PVD30410.1"/>
    <property type="molecule type" value="Genomic_DNA"/>
</dbReference>
<feature type="domain" description="BHLH" evidence="7">
    <location>
        <begin position="301"/>
        <end position="353"/>
    </location>
</feature>
<accession>A0A2T7PAG0</accession>
<feature type="compositionally biased region" description="Polar residues" evidence="6">
    <location>
        <begin position="444"/>
        <end position="456"/>
    </location>
</feature>
<keyword evidence="5" id="KW-0539">Nucleus</keyword>
<organism evidence="8 9">
    <name type="scientific">Pomacea canaliculata</name>
    <name type="common">Golden apple snail</name>
    <dbReference type="NCBI Taxonomy" id="400727"/>
    <lineage>
        <taxon>Eukaryota</taxon>
        <taxon>Metazoa</taxon>
        <taxon>Spiralia</taxon>
        <taxon>Lophotrochozoa</taxon>
        <taxon>Mollusca</taxon>
        <taxon>Gastropoda</taxon>
        <taxon>Caenogastropoda</taxon>
        <taxon>Architaenioglossa</taxon>
        <taxon>Ampullarioidea</taxon>
        <taxon>Ampullariidae</taxon>
        <taxon>Pomacea</taxon>
    </lineage>
</organism>
<dbReference type="AlphaFoldDB" id="A0A2T7PAG0"/>
<evidence type="ECO:0000256" key="6">
    <source>
        <dbReference type="SAM" id="MobiDB-lite"/>
    </source>
</evidence>
<dbReference type="STRING" id="400727.A0A2T7PAG0"/>
<dbReference type="PANTHER" id="PTHR11969:SF54">
    <property type="entry name" value="MAD-LIKE PROTEIN 1"/>
    <property type="match status" value="1"/>
</dbReference>
<dbReference type="SMART" id="SM00353">
    <property type="entry name" value="HLH"/>
    <property type="match status" value="1"/>
</dbReference>
<name>A0A2T7PAG0_POMCA</name>
<dbReference type="GO" id="GO:0000981">
    <property type="term" value="F:DNA-binding transcription factor activity, RNA polymerase II-specific"/>
    <property type="evidence" value="ECO:0007669"/>
    <property type="project" value="TreeGrafter"/>
</dbReference>
<gene>
    <name evidence="8" type="ORF">C0Q70_09676</name>
</gene>
<comment type="subcellular location">
    <subcellularLocation>
        <location evidence="1">Nucleus</location>
    </subcellularLocation>
</comment>
<evidence type="ECO:0000256" key="4">
    <source>
        <dbReference type="ARBA" id="ARBA00023163"/>
    </source>
</evidence>
<comment type="caution">
    <text evidence="8">The sequence shown here is derived from an EMBL/GenBank/DDBJ whole genome shotgun (WGS) entry which is preliminary data.</text>
</comment>
<evidence type="ECO:0000256" key="5">
    <source>
        <dbReference type="ARBA" id="ARBA00023242"/>
    </source>
</evidence>
<proteinExistence type="predicted"/>
<evidence type="ECO:0000256" key="3">
    <source>
        <dbReference type="ARBA" id="ARBA00023125"/>
    </source>
</evidence>
<dbReference type="SUPFAM" id="SSF47459">
    <property type="entry name" value="HLH, helix-loop-helix DNA-binding domain"/>
    <property type="match status" value="1"/>
</dbReference>
<feature type="region of interest" description="Disordered" evidence="6">
    <location>
        <begin position="275"/>
        <end position="314"/>
    </location>
</feature>
<reference evidence="8 9" key="1">
    <citation type="submission" date="2018-04" db="EMBL/GenBank/DDBJ databases">
        <title>The genome of golden apple snail Pomacea canaliculata provides insight into stress tolerance and invasive adaptation.</title>
        <authorList>
            <person name="Liu C."/>
            <person name="Liu B."/>
            <person name="Ren Y."/>
            <person name="Zhang Y."/>
            <person name="Wang H."/>
            <person name="Li S."/>
            <person name="Jiang F."/>
            <person name="Yin L."/>
            <person name="Zhang G."/>
            <person name="Qian W."/>
            <person name="Fan W."/>
        </authorList>
    </citation>
    <scope>NUCLEOTIDE SEQUENCE [LARGE SCALE GENOMIC DNA]</scope>
    <source>
        <strain evidence="8">SZHN2017</strain>
        <tissue evidence="8">Muscle</tissue>
    </source>
</reference>
<evidence type="ECO:0000313" key="8">
    <source>
        <dbReference type="EMBL" id="PVD30410.1"/>
    </source>
</evidence>
<dbReference type="GO" id="GO:0000978">
    <property type="term" value="F:RNA polymerase II cis-regulatory region sequence-specific DNA binding"/>
    <property type="evidence" value="ECO:0007669"/>
    <property type="project" value="TreeGrafter"/>
</dbReference>
<keyword evidence="9" id="KW-1185">Reference proteome</keyword>
<dbReference type="InterPro" id="IPR036638">
    <property type="entry name" value="HLH_DNA-bd_sf"/>
</dbReference>
<evidence type="ECO:0000313" key="9">
    <source>
        <dbReference type="Proteomes" id="UP000245119"/>
    </source>
</evidence>
<dbReference type="Pfam" id="PF00010">
    <property type="entry name" value="HLH"/>
    <property type="match status" value="1"/>
</dbReference>
<dbReference type="OrthoDB" id="5920083at2759"/>
<evidence type="ECO:0000256" key="1">
    <source>
        <dbReference type="ARBA" id="ARBA00004123"/>
    </source>
</evidence>
<dbReference type="Gene3D" id="4.10.280.10">
    <property type="entry name" value="Helix-loop-helix DNA-binding domain"/>
    <property type="match status" value="1"/>
</dbReference>